<keyword evidence="7" id="KW-1185">Reference proteome</keyword>
<dbReference type="Gene3D" id="2.130.10.10">
    <property type="entry name" value="YVTN repeat-like/Quinoprotein amine dehydrogenase"/>
    <property type="match status" value="1"/>
</dbReference>
<dbReference type="GO" id="GO:0003677">
    <property type="term" value="F:DNA binding"/>
    <property type="evidence" value="ECO:0007669"/>
    <property type="project" value="TreeGrafter"/>
</dbReference>
<proteinExistence type="inferred from homology"/>
<feature type="region of interest" description="Disordered" evidence="5">
    <location>
        <begin position="232"/>
        <end position="252"/>
    </location>
</feature>
<dbReference type="InterPro" id="IPR036322">
    <property type="entry name" value="WD40_repeat_dom_sf"/>
</dbReference>
<gene>
    <name evidence="6" type="ORF">FRACYDRAFT_225396</name>
</gene>
<organism evidence="6 7">
    <name type="scientific">Fragilariopsis cylindrus CCMP1102</name>
    <dbReference type="NCBI Taxonomy" id="635003"/>
    <lineage>
        <taxon>Eukaryota</taxon>
        <taxon>Sar</taxon>
        <taxon>Stramenopiles</taxon>
        <taxon>Ochrophyta</taxon>
        <taxon>Bacillariophyta</taxon>
        <taxon>Bacillariophyceae</taxon>
        <taxon>Bacillariophycidae</taxon>
        <taxon>Bacillariales</taxon>
        <taxon>Bacillariaceae</taxon>
        <taxon>Fragilariopsis</taxon>
    </lineage>
</organism>
<evidence type="ECO:0000256" key="1">
    <source>
        <dbReference type="ARBA" id="ARBA00005434"/>
    </source>
</evidence>
<accession>A0A1E7FHT2</accession>
<dbReference type="OrthoDB" id="9890280at2759"/>
<feature type="region of interest" description="Disordered" evidence="5">
    <location>
        <begin position="71"/>
        <end position="114"/>
    </location>
</feature>
<evidence type="ECO:0000256" key="4">
    <source>
        <dbReference type="PROSITE-ProRule" id="PRU00221"/>
    </source>
</evidence>
<sequence length="625" mass="70005">MKVEDDSKVVPTKYYKDSKEFTRVKDEEDSEDDDDEEKTQRVYILDGVDFNSYQDFVDAKRKRNEKVLMGLGFGPSSSTPNKRFKVTDGSTMLSQRGLKSNQKKSSAKKAPPVRSRISSRISGDKTKLVALDLNVNNWNKDNTSFVVTQNGGGGEDDKDNNNNNNDTDQQKAFFNDRVNDGSNLNIKDAIEMNDPKWIHDESELNAQNLFKELTLVEEKESTIENSEYKMTKKNNNSTRTRSPTSVMVATTKDTSSWDDDQITDMVDNLSIDKEEWVAKVTPDLIFSVACHPSESKLICCAGDKKGYVGLWDVDGGTSSVKNSNGVSLFRVHSRPICCLEWLNNENMVTASYDGSVRRLDVETGIFEEIFATYDDSDTTYLEDLGYGLDLGYRYWTQNVTVDHRYKGASNPCLFVSTSVGNVFHVDLRVSEKQKITFHESVSEKKLNTVSLHPNGTTLATSGNDGSVRLFDMRKFRDSQGVSSSKSPKPLCTQISGRSVNSSFFSPSGKSLLTTSYADRFDLTEDAHLHTGGGTIRPTHSIRHNNQTGRWLTTFQATWHPTMDIFCSGSMNRPRCMEVFDSQGRLLRKVMGESLGSVFSRTCFHSSTDKLIMVGGNSSGRMVAIR</sequence>
<dbReference type="Pfam" id="PF00400">
    <property type="entry name" value="WD40"/>
    <property type="match status" value="2"/>
</dbReference>
<dbReference type="Proteomes" id="UP000095751">
    <property type="component" value="Unassembled WGS sequence"/>
</dbReference>
<dbReference type="SMART" id="SM00320">
    <property type="entry name" value="WD40"/>
    <property type="match status" value="3"/>
</dbReference>
<keyword evidence="3" id="KW-0677">Repeat</keyword>
<feature type="repeat" description="WD" evidence="4">
    <location>
        <begin position="439"/>
        <end position="473"/>
    </location>
</feature>
<keyword evidence="2 4" id="KW-0853">WD repeat</keyword>
<dbReference type="KEGG" id="fcy:FRACYDRAFT_225396"/>
<dbReference type="InParanoid" id="A0A1E7FHT2"/>
<feature type="compositionally biased region" description="Polar residues" evidence="5">
    <location>
        <begin position="233"/>
        <end position="252"/>
    </location>
</feature>
<dbReference type="PROSITE" id="PS50082">
    <property type="entry name" value="WD_REPEATS_2"/>
    <property type="match status" value="1"/>
</dbReference>
<dbReference type="EMBL" id="KV784357">
    <property type="protein sequence ID" value="OEU17730.1"/>
    <property type="molecule type" value="Genomic_DNA"/>
</dbReference>
<feature type="region of interest" description="Disordered" evidence="5">
    <location>
        <begin position="146"/>
        <end position="169"/>
    </location>
</feature>
<evidence type="ECO:0000313" key="6">
    <source>
        <dbReference type="EMBL" id="OEU17730.1"/>
    </source>
</evidence>
<dbReference type="InterPro" id="IPR001680">
    <property type="entry name" value="WD40_rpt"/>
</dbReference>
<evidence type="ECO:0000256" key="3">
    <source>
        <dbReference type="ARBA" id="ARBA00022737"/>
    </source>
</evidence>
<evidence type="ECO:0000256" key="5">
    <source>
        <dbReference type="SAM" id="MobiDB-lite"/>
    </source>
</evidence>
<comment type="similarity">
    <text evidence="1">Belongs to the WD repeat DDB2/WDR76 family.</text>
</comment>
<dbReference type="GO" id="GO:2000001">
    <property type="term" value="P:regulation of DNA damage checkpoint"/>
    <property type="evidence" value="ECO:0007669"/>
    <property type="project" value="TreeGrafter"/>
</dbReference>
<protein>
    <submittedName>
        <fullName evidence="6">WD40 repeat-like protein</fullName>
    </submittedName>
</protein>
<dbReference type="SUPFAM" id="SSF50978">
    <property type="entry name" value="WD40 repeat-like"/>
    <property type="match status" value="1"/>
</dbReference>
<dbReference type="PANTHER" id="PTHR14773">
    <property type="entry name" value="WD REPEAT-CONTAINING PROTEIN 76"/>
    <property type="match status" value="1"/>
</dbReference>
<feature type="compositionally biased region" description="Polar residues" evidence="5">
    <location>
        <begin position="88"/>
        <end position="100"/>
    </location>
</feature>
<dbReference type="AlphaFoldDB" id="A0A1E7FHT2"/>
<evidence type="ECO:0000313" key="7">
    <source>
        <dbReference type="Proteomes" id="UP000095751"/>
    </source>
</evidence>
<dbReference type="PANTHER" id="PTHR14773:SF0">
    <property type="entry name" value="WD REPEAT-CONTAINING PROTEIN 76"/>
    <property type="match status" value="1"/>
</dbReference>
<dbReference type="InterPro" id="IPR015943">
    <property type="entry name" value="WD40/YVTN_repeat-like_dom_sf"/>
</dbReference>
<name>A0A1E7FHT2_9STRA</name>
<dbReference type="GO" id="GO:0005634">
    <property type="term" value="C:nucleus"/>
    <property type="evidence" value="ECO:0007669"/>
    <property type="project" value="TreeGrafter"/>
</dbReference>
<reference evidence="6 7" key="1">
    <citation type="submission" date="2016-09" db="EMBL/GenBank/DDBJ databases">
        <title>Extensive genetic diversity and differential bi-allelic expression allows diatom success in the polar Southern Ocean.</title>
        <authorList>
            <consortium name="DOE Joint Genome Institute"/>
            <person name="Mock T."/>
            <person name="Otillar R.P."/>
            <person name="Strauss J."/>
            <person name="Dupont C."/>
            <person name="Frickenhaus S."/>
            <person name="Maumus F."/>
            <person name="Mcmullan M."/>
            <person name="Sanges R."/>
            <person name="Schmutz J."/>
            <person name="Toseland A."/>
            <person name="Valas R."/>
            <person name="Veluchamy A."/>
            <person name="Ward B.J."/>
            <person name="Allen A."/>
            <person name="Barry K."/>
            <person name="Falciatore A."/>
            <person name="Ferrante M."/>
            <person name="Fortunato A.E."/>
            <person name="Gloeckner G."/>
            <person name="Gruber A."/>
            <person name="Hipkin R."/>
            <person name="Janech M."/>
            <person name="Kroth P."/>
            <person name="Leese F."/>
            <person name="Lindquist E."/>
            <person name="Lyon B.R."/>
            <person name="Martin J."/>
            <person name="Mayer C."/>
            <person name="Parker M."/>
            <person name="Quesneville H."/>
            <person name="Raymond J."/>
            <person name="Uhlig C."/>
            <person name="Valentin K.U."/>
            <person name="Worden A.Z."/>
            <person name="Armbrust E.V."/>
            <person name="Bowler C."/>
            <person name="Green B."/>
            <person name="Moulton V."/>
            <person name="Van Oosterhout C."/>
            <person name="Grigoriev I."/>
        </authorList>
    </citation>
    <scope>NUCLEOTIDE SEQUENCE [LARGE SCALE GENOMIC DNA]</scope>
    <source>
        <strain evidence="6 7">CCMP1102</strain>
    </source>
</reference>
<dbReference type="InterPro" id="IPR050853">
    <property type="entry name" value="WD_repeat_DNA-damage-binding"/>
</dbReference>
<evidence type="ECO:0000256" key="2">
    <source>
        <dbReference type="ARBA" id="ARBA00022574"/>
    </source>
</evidence>